<reference evidence="3" key="1">
    <citation type="submission" date="2014-03" db="EMBL/GenBank/DDBJ databases">
        <title>The Genome Sequence of Puccinia striiformis f. sp. tritici PST-78.</title>
        <authorList>
            <consortium name="The Broad Institute Genome Sequencing Platform"/>
            <person name="Cuomo C."/>
            <person name="Hulbert S."/>
            <person name="Chen X."/>
            <person name="Walker B."/>
            <person name="Young S.K."/>
            <person name="Zeng Q."/>
            <person name="Gargeya S."/>
            <person name="Fitzgerald M."/>
            <person name="Haas B."/>
            <person name="Abouelleil A."/>
            <person name="Alvarado L."/>
            <person name="Arachchi H.M."/>
            <person name="Berlin A.M."/>
            <person name="Chapman S.B."/>
            <person name="Goldberg J."/>
            <person name="Griggs A."/>
            <person name="Gujja S."/>
            <person name="Hansen M."/>
            <person name="Howarth C."/>
            <person name="Imamovic A."/>
            <person name="Larimer J."/>
            <person name="McCowan C."/>
            <person name="Montmayeur A."/>
            <person name="Murphy C."/>
            <person name="Neiman D."/>
            <person name="Pearson M."/>
            <person name="Priest M."/>
            <person name="Roberts A."/>
            <person name="Saif S."/>
            <person name="Shea T."/>
            <person name="Sisk P."/>
            <person name="Sykes S."/>
            <person name="Wortman J."/>
            <person name="Nusbaum C."/>
            <person name="Birren B."/>
        </authorList>
    </citation>
    <scope>NUCLEOTIDE SEQUENCE [LARGE SCALE GENOMIC DNA]</scope>
    <source>
        <strain evidence="3">race PST-78</strain>
    </source>
</reference>
<comment type="caution">
    <text evidence="2">The sequence shown here is derived from an EMBL/GenBank/DDBJ whole genome shotgun (WGS) entry which is preliminary data.</text>
</comment>
<dbReference type="AlphaFoldDB" id="A0A0L0UIP5"/>
<evidence type="ECO:0000313" key="3">
    <source>
        <dbReference type="Proteomes" id="UP000054564"/>
    </source>
</evidence>
<name>A0A0L0UIP5_9BASI</name>
<evidence type="ECO:0000313" key="2">
    <source>
        <dbReference type="EMBL" id="KNE86908.1"/>
    </source>
</evidence>
<protein>
    <submittedName>
        <fullName evidence="2">Uncharacterized protein</fullName>
    </submittedName>
</protein>
<proteinExistence type="predicted"/>
<organism evidence="2 3">
    <name type="scientific">Puccinia striiformis f. sp. tritici PST-78</name>
    <dbReference type="NCBI Taxonomy" id="1165861"/>
    <lineage>
        <taxon>Eukaryota</taxon>
        <taxon>Fungi</taxon>
        <taxon>Dikarya</taxon>
        <taxon>Basidiomycota</taxon>
        <taxon>Pucciniomycotina</taxon>
        <taxon>Pucciniomycetes</taxon>
        <taxon>Pucciniales</taxon>
        <taxon>Pucciniaceae</taxon>
        <taxon>Puccinia</taxon>
    </lineage>
</organism>
<keyword evidence="3" id="KW-1185">Reference proteome</keyword>
<accession>A0A0L0UIP5</accession>
<gene>
    <name evidence="2" type="ORF">PSTG_19723</name>
</gene>
<feature type="non-terminal residue" evidence="2">
    <location>
        <position position="1"/>
    </location>
</feature>
<evidence type="ECO:0000256" key="1">
    <source>
        <dbReference type="SAM" id="MobiDB-lite"/>
    </source>
</evidence>
<feature type="compositionally biased region" description="Basic and acidic residues" evidence="1">
    <location>
        <begin position="25"/>
        <end position="46"/>
    </location>
</feature>
<dbReference type="Proteomes" id="UP000054564">
    <property type="component" value="Unassembled WGS sequence"/>
</dbReference>
<dbReference type="EMBL" id="AJIL01007579">
    <property type="protein sequence ID" value="KNE86908.1"/>
    <property type="molecule type" value="Genomic_DNA"/>
</dbReference>
<sequence length="113" mass="12379">TTPSVTFCLIYRNRKVWAVHRRSRTTGDCDEPHANQKELGGKHGCSDENGGDMYDDGNGSERVEAGLGSSLVNTDYRNTNLPTVNLDANYLAIDQLKIKGTLKLDGQKSNPPV</sequence>
<feature type="region of interest" description="Disordered" evidence="1">
    <location>
        <begin position="23"/>
        <end position="61"/>
    </location>
</feature>